<keyword evidence="1" id="KW-0233">DNA recombination</keyword>
<comment type="catalytic activity">
    <reaction evidence="1">
        <text>ATP + H2O = ADP + phosphate + H(+)</text>
        <dbReference type="Rhea" id="RHEA:13065"/>
        <dbReference type="ChEBI" id="CHEBI:15377"/>
        <dbReference type="ChEBI" id="CHEBI:15378"/>
        <dbReference type="ChEBI" id="CHEBI:30616"/>
        <dbReference type="ChEBI" id="CHEBI:43474"/>
        <dbReference type="ChEBI" id="CHEBI:456216"/>
        <dbReference type="EC" id="5.6.2.3"/>
    </reaction>
</comment>
<dbReference type="GO" id="GO:0043139">
    <property type="term" value="F:5'-3' DNA helicase activity"/>
    <property type="evidence" value="ECO:0007669"/>
    <property type="project" value="UniProtKB-EC"/>
</dbReference>
<evidence type="ECO:0000313" key="3">
    <source>
        <dbReference type="EMBL" id="GBN30278.1"/>
    </source>
</evidence>
<keyword evidence="1" id="KW-0234">DNA repair</keyword>
<dbReference type="GO" id="GO:0005524">
    <property type="term" value="F:ATP binding"/>
    <property type="evidence" value="ECO:0007669"/>
    <property type="project" value="UniProtKB-KW"/>
</dbReference>
<evidence type="ECO:0000256" key="1">
    <source>
        <dbReference type="RuleBase" id="RU363044"/>
    </source>
</evidence>
<dbReference type="GO" id="GO:0006310">
    <property type="term" value="P:DNA recombination"/>
    <property type="evidence" value="ECO:0007669"/>
    <property type="project" value="UniProtKB-KW"/>
</dbReference>
<dbReference type="EC" id="5.6.2.3" evidence="1"/>
<keyword evidence="1" id="KW-0547">Nucleotide-binding</keyword>
<evidence type="ECO:0000259" key="2">
    <source>
        <dbReference type="Pfam" id="PF05970"/>
    </source>
</evidence>
<dbReference type="PANTHER" id="PTHR10492">
    <property type="match status" value="1"/>
</dbReference>
<accession>A0A4Y2MSZ5</accession>
<dbReference type="Pfam" id="PF05970">
    <property type="entry name" value="PIF1"/>
    <property type="match status" value="1"/>
</dbReference>
<dbReference type="PANTHER" id="PTHR10492:SF57">
    <property type="entry name" value="ATP-DEPENDENT DNA HELICASE"/>
    <property type="match status" value="1"/>
</dbReference>
<comment type="caution">
    <text evidence="3">The sequence shown here is derived from an EMBL/GenBank/DDBJ whole genome shotgun (WGS) entry which is preliminary data.</text>
</comment>
<keyword evidence="1" id="KW-0378">Hydrolase</keyword>
<name>A0A4Y2MSZ5_ARAVE</name>
<keyword evidence="1" id="KW-0227">DNA damage</keyword>
<dbReference type="OrthoDB" id="272985at2759"/>
<dbReference type="GO" id="GO:0000723">
    <property type="term" value="P:telomere maintenance"/>
    <property type="evidence" value="ECO:0007669"/>
    <property type="project" value="InterPro"/>
</dbReference>
<dbReference type="GO" id="GO:0016887">
    <property type="term" value="F:ATP hydrolysis activity"/>
    <property type="evidence" value="ECO:0007669"/>
    <property type="project" value="RHEA"/>
</dbReference>
<dbReference type="GO" id="GO:0006281">
    <property type="term" value="P:DNA repair"/>
    <property type="evidence" value="ECO:0007669"/>
    <property type="project" value="UniProtKB-KW"/>
</dbReference>
<comment type="cofactor">
    <cofactor evidence="1">
        <name>Mg(2+)</name>
        <dbReference type="ChEBI" id="CHEBI:18420"/>
    </cofactor>
</comment>
<keyword evidence="4" id="KW-1185">Reference proteome</keyword>
<proteinExistence type="inferred from homology"/>
<sequence>MSHKAAFEALDVTLKDIRRNNNRMGGVTMVLARNFQQTLPVMARRTRVDEMQACLKSSYLWNGIQKLGLTTNMRVHLNSDPSAQQFADNLLQLGNKTPDTPRNRLRIIKVDAWPCKALEGL</sequence>
<dbReference type="EMBL" id="BGPR01007890">
    <property type="protein sequence ID" value="GBN30278.1"/>
    <property type="molecule type" value="Genomic_DNA"/>
</dbReference>
<dbReference type="InterPro" id="IPR010285">
    <property type="entry name" value="DNA_helicase_pif1-like_DEAD"/>
</dbReference>
<evidence type="ECO:0000313" key="4">
    <source>
        <dbReference type="Proteomes" id="UP000499080"/>
    </source>
</evidence>
<protein>
    <recommendedName>
        <fullName evidence="1">ATP-dependent DNA helicase</fullName>
        <ecNumber evidence="1">5.6.2.3</ecNumber>
    </recommendedName>
</protein>
<dbReference type="Proteomes" id="UP000499080">
    <property type="component" value="Unassembled WGS sequence"/>
</dbReference>
<organism evidence="3 4">
    <name type="scientific">Araneus ventricosus</name>
    <name type="common">Orbweaver spider</name>
    <name type="synonym">Epeira ventricosa</name>
    <dbReference type="NCBI Taxonomy" id="182803"/>
    <lineage>
        <taxon>Eukaryota</taxon>
        <taxon>Metazoa</taxon>
        <taxon>Ecdysozoa</taxon>
        <taxon>Arthropoda</taxon>
        <taxon>Chelicerata</taxon>
        <taxon>Arachnida</taxon>
        <taxon>Araneae</taxon>
        <taxon>Araneomorphae</taxon>
        <taxon>Entelegynae</taxon>
        <taxon>Araneoidea</taxon>
        <taxon>Araneidae</taxon>
        <taxon>Araneus</taxon>
    </lineage>
</organism>
<keyword evidence="1" id="KW-0067">ATP-binding</keyword>
<feature type="domain" description="DNA helicase Pif1-like DEAD-box helicase" evidence="2">
    <location>
        <begin position="1"/>
        <end position="97"/>
    </location>
</feature>
<gene>
    <name evidence="3" type="ORF">AVEN_137090_1</name>
</gene>
<reference evidence="3 4" key="1">
    <citation type="journal article" date="2019" name="Sci. Rep.">
        <title>Orb-weaving spider Araneus ventricosus genome elucidates the spidroin gene catalogue.</title>
        <authorList>
            <person name="Kono N."/>
            <person name="Nakamura H."/>
            <person name="Ohtoshi R."/>
            <person name="Moran D.A.P."/>
            <person name="Shinohara A."/>
            <person name="Yoshida Y."/>
            <person name="Fujiwara M."/>
            <person name="Mori M."/>
            <person name="Tomita M."/>
            <person name="Arakawa K."/>
        </authorList>
    </citation>
    <scope>NUCLEOTIDE SEQUENCE [LARGE SCALE GENOMIC DNA]</scope>
</reference>
<comment type="similarity">
    <text evidence="1">Belongs to the helicase family.</text>
</comment>
<dbReference type="AlphaFoldDB" id="A0A4Y2MSZ5"/>
<keyword evidence="1" id="KW-0347">Helicase</keyword>